<dbReference type="PROSITE" id="PS50005">
    <property type="entry name" value="TPR"/>
    <property type="match status" value="2"/>
</dbReference>
<accession>A0A4Y8APN1</accession>
<gene>
    <name evidence="5" type="ORF">E2488_13955</name>
</gene>
<feature type="transmembrane region" description="Helical" evidence="2">
    <location>
        <begin position="878"/>
        <end position="895"/>
    </location>
</feature>
<feature type="chain" id="PRO_5021249250" evidence="3">
    <location>
        <begin position="20"/>
        <end position="904"/>
    </location>
</feature>
<evidence type="ECO:0000256" key="3">
    <source>
        <dbReference type="SAM" id="SignalP"/>
    </source>
</evidence>
<comment type="caution">
    <text evidence="5">The sequence shown here is derived from an EMBL/GenBank/DDBJ whole genome shotgun (WGS) entry which is preliminary data.</text>
</comment>
<reference evidence="5 6" key="1">
    <citation type="journal article" date="2011" name="J. Microbiol.">
        <title>Gramella jeungdoensis sp. nov., isolated from a solar saltern in Korea.</title>
        <authorList>
            <person name="Joung Y."/>
            <person name="Kim H."/>
            <person name="Jang T."/>
            <person name="Ahn T.S."/>
            <person name="Joh K."/>
        </authorList>
    </citation>
    <scope>NUCLEOTIDE SEQUENCE [LARGE SCALE GENOMIC DNA]</scope>
    <source>
        <strain evidence="5 6">KCTC 23123</strain>
    </source>
</reference>
<dbReference type="InterPro" id="IPR019734">
    <property type="entry name" value="TPR_rpt"/>
</dbReference>
<dbReference type="InterPro" id="IPR024983">
    <property type="entry name" value="CHAT_dom"/>
</dbReference>
<organism evidence="5 6">
    <name type="scientific">Gramella jeungdoensis</name>
    <dbReference type="NCBI Taxonomy" id="708091"/>
    <lineage>
        <taxon>Bacteria</taxon>
        <taxon>Pseudomonadati</taxon>
        <taxon>Bacteroidota</taxon>
        <taxon>Flavobacteriia</taxon>
        <taxon>Flavobacteriales</taxon>
        <taxon>Flavobacteriaceae</taxon>
        <taxon>Christiangramia</taxon>
    </lineage>
</organism>
<name>A0A4Y8APN1_9FLAO</name>
<dbReference type="Proteomes" id="UP000298517">
    <property type="component" value="Unassembled WGS sequence"/>
</dbReference>
<dbReference type="PANTHER" id="PTHR10098">
    <property type="entry name" value="RAPSYN-RELATED"/>
    <property type="match status" value="1"/>
</dbReference>
<dbReference type="Gene3D" id="1.25.40.10">
    <property type="entry name" value="Tetratricopeptide repeat domain"/>
    <property type="match status" value="2"/>
</dbReference>
<feature type="domain" description="CHAT" evidence="4">
    <location>
        <begin position="601"/>
        <end position="866"/>
    </location>
</feature>
<protein>
    <submittedName>
        <fullName evidence="5">CHAT domain-containing protein</fullName>
    </submittedName>
</protein>
<evidence type="ECO:0000259" key="4">
    <source>
        <dbReference type="Pfam" id="PF12770"/>
    </source>
</evidence>
<keyword evidence="1" id="KW-0802">TPR repeat</keyword>
<evidence type="ECO:0000313" key="6">
    <source>
        <dbReference type="Proteomes" id="UP000298517"/>
    </source>
</evidence>
<dbReference type="EMBL" id="SNQI01000005">
    <property type="protein sequence ID" value="TEW72549.1"/>
    <property type="molecule type" value="Genomic_DNA"/>
</dbReference>
<dbReference type="SUPFAM" id="SSF48452">
    <property type="entry name" value="TPR-like"/>
    <property type="match status" value="2"/>
</dbReference>
<keyword evidence="2" id="KW-0812">Transmembrane</keyword>
<evidence type="ECO:0000256" key="2">
    <source>
        <dbReference type="SAM" id="Phobius"/>
    </source>
</evidence>
<dbReference type="Pfam" id="PF13424">
    <property type="entry name" value="TPR_12"/>
    <property type="match status" value="1"/>
</dbReference>
<dbReference type="OrthoDB" id="9771112at2"/>
<keyword evidence="6" id="KW-1185">Reference proteome</keyword>
<dbReference type="InterPro" id="IPR011990">
    <property type="entry name" value="TPR-like_helical_dom_sf"/>
</dbReference>
<feature type="signal peptide" evidence="3">
    <location>
        <begin position="1"/>
        <end position="19"/>
    </location>
</feature>
<evidence type="ECO:0000313" key="5">
    <source>
        <dbReference type="EMBL" id="TEW72549.1"/>
    </source>
</evidence>
<sequence>MLKKKLIFLFIFCNYLVSAQQQNNSFTTTINALKEQNNYSEYIYVHLDEFAENPTLQNLEIFENLAANLWRSPKNKNEHTAQLYFYINYAFQLKQLGFVIESINYYEKGFSYYKKNSINYNIIEYCLKPLANNYTRLGDVERAEDIIKITIEQAVAEKNKGQIASGYLNLAIVYWTKGAHLDAINYLNLGLENTNSNSQKAIINSNLAINYFMLEAIEKAEYHVSLSNKLNLNSDISILARNFNTLGSCFLLKKDFDNALVKFKKALKFAKTAFGNNDREVAKIFNQIAEVYKLQNETKKALETYQKALTTLLPNYVPKNEFENPKSTFFYPENTLIQALDGRANIFAQINNFEAAIKNYELSFLVEKELNNTYLSQNAKLQQQQENRSRSEKCIALCYTLYEQTKATNWIEKAFEFAELTKASVLLENKQLIATKSSIKNESLFIKEKELALKKAQLNKSITIEQLKNETASVNLLAALTKERVNVVQEIQLINQEIELKYPNLKSDLNKIVTIKTLQERFLVNNELLLEFFDGSTHVYIFSISKNNPVSVKRIEKTSQFKEEIAQFLALFSEARGTAIQNNMQEYKSLAFSLYRRLFDEDLNKNTIIIPDGSFSFMPFEALLTAETTINNLPVEQVSFDKLPYLIHNTNISYGYSASILWNDFKSNENKEAKILGFFPVFKNNHRNLAELSYTGQEASSIKNVIDGDFLIFENATKSAFNNINEDYAILHLSTHATAGDFYSPPAIEFYNETLYLPEIYGYNLDCNLVVLSACETGIGTLRKGEGVLSLARGFSYAGVKNLIVSLWKVNDKSTENLMTNFYKNYKKTGSKSEALHISKLNYLEDTSIPALKKSPYYWASFIYFGEVTPVAQQNNKYWWILIVFIALLGGFVFLKNSRFGLNK</sequence>
<feature type="repeat" description="TPR" evidence="1">
    <location>
        <begin position="282"/>
        <end position="315"/>
    </location>
</feature>
<dbReference type="RefSeq" id="WP_134248993.1">
    <property type="nucleotide sequence ID" value="NZ_SNQI01000005.1"/>
</dbReference>
<dbReference type="AlphaFoldDB" id="A0A4Y8APN1"/>
<dbReference type="SMART" id="SM00028">
    <property type="entry name" value="TPR"/>
    <property type="match status" value="4"/>
</dbReference>
<keyword evidence="2" id="KW-1133">Transmembrane helix</keyword>
<keyword evidence="2" id="KW-0472">Membrane</keyword>
<dbReference type="Pfam" id="PF12770">
    <property type="entry name" value="CHAT"/>
    <property type="match status" value="1"/>
</dbReference>
<feature type="repeat" description="TPR" evidence="1">
    <location>
        <begin position="240"/>
        <end position="273"/>
    </location>
</feature>
<proteinExistence type="predicted"/>
<keyword evidence="3" id="KW-0732">Signal</keyword>
<evidence type="ECO:0000256" key="1">
    <source>
        <dbReference type="PROSITE-ProRule" id="PRU00339"/>
    </source>
</evidence>